<sequence length="219" mass="26134">MSVKPLNERQLFRMKRENLEKRIQQYYEETHDTDAVLEYNLAVLVFNAITMDDYSFVCQELIKEIFLTSEPSDKLRDYCLYFYDFFDYREWELVRARLFKNRAEFSEYTRLIRPETTCVRAASAPTDKARDWLFERYYGDGSHTHQAKESCDYYFETVFKDAQGKKHKQKFQNADISMSTKKLKALLTILTKLTIFERDGIRKFAEVVFPDCKTVVGDL</sequence>
<dbReference type="AlphaFoldDB" id="A0AAW8SY91"/>
<proteinExistence type="predicted"/>
<dbReference type="EMBL" id="JARPXM010000003">
    <property type="protein sequence ID" value="MDT2537554.1"/>
    <property type="molecule type" value="Genomic_DNA"/>
</dbReference>
<evidence type="ECO:0000313" key="1">
    <source>
        <dbReference type="EMBL" id="MDT2537554.1"/>
    </source>
</evidence>
<gene>
    <name evidence="1" type="ORF">P7D78_05430</name>
</gene>
<evidence type="ECO:0000313" key="2">
    <source>
        <dbReference type="Proteomes" id="UP001249240"/>
    </source>
</evidence>
<comment type="caution">
    <text evidence="1">The sequence shown here is derived from an EMBL/GenBank/DDBJ whole genome shotgun (WGS) entry which is preliminary data.</text>
</comment>
<reference evidence="1" key="1">
    <citation type="submission" date="2023-03" db="EMBL/GenBank/DDBJ databases">
        <authorList>
            <person name="Shen W."/>
            <person name="Cai J."/>
        </authorList>
    </citation>
    <scope>NUCLEOTIDE SEQUENCE</scope>
    <source>
        <strain evidence="1">B646-2</strain>
    </source>
</reference>
<dbReference type="RefSeq" id="WP_010746617.1">
    <property type="nucleotide sequence ID" value="NZ_BAAAXM010000009.1"/>
</dbReference>
<protein>
    <submittedName>
        <fullName evidence="1">Uncharacterized protein</fullName>
    </submittedName>
</protein>
<organism evidence="1 2">
    <name type="scientific">Enterococcus raffinosus</name>
    <dbReference type="NCBI Taxonomy" id="71452"/>
    <lineage>
        <taxon>Bacteria</taxon>
        <taxon>Bacillati</taxon>
        <taxon>Bacillota</taxon>
        <taxon>Bacilli</taxon>
        <taxon>Lactobacillales</taxon>
        <taxon>Enterococcaceae</taxon>
        <taxon>Enterococcus</taxon>
    </lineage>
</organism>
<name>A0AAW8SY91_9ENTE</name>
<dbReference type="Proteomes" id="UP001249240">
    <property type="component" value="Unassembled WGS sequence"/>
</dbReference>
<accession>A0AAW8SY91</accession>